<keyword evidence="9" id="KW-1185">Reference proteome</keyword>
<dbReference type="Gene3D" id="3.30.240.20">
    <property type="entry name" value="bsu07140 like domains"/>
    <property type="match status" value="1"/>
</dbReference>
<reference evidence="8 9" key="1">
    <citation type="submission" date="2019-09" db="EMBL/GenBank/DDBJ databases">
        <title>Genome sequence of Adhaeribacter sp. M2.</title>
        <authorList>
            <person name="Srinivasan S."/>
        </authorList>
    </citation>
    <scope>NUCLEOTIDE SEQUENCE [LARGE SCALE GENOMIC DNA]</scope>
    <source>
        <strain evidence="8 9">M2</strain>
    </source>
</reference>
<feature type="domain" description="YetF C-terminal" evidence="7">
    <location>
        <begin position="75"/>
        <end position="142"/>
    </location>
</feature>
<proteinExistence type="inferred from homology"/>
<dbReference type="InterPro" id="IPR023090">
    <property type="entry name" value="UPF0702_alpha/beta_dom_sf"/>
</dbReference>
<dbReference type="GO" id="GO:0005886">
    <property type="term" value="C:plasma membrane"/>
    <property type="evidence" value="ECO:0007669"/>
    <property type="project" value="UniProtKB-SubCell"/>
</dbReference>
<evidence type="ECO:0000313" key="9">
    <source>
        <dbReference type="Proteomes" id="UP000326570"/>
    </source>
</evidence>
<comment type="caution">
    <text evidence="8">The sequence shown here is derived from an EMBL/GenBank/DDBJ whole genome shotgun (WGS) entry which is preliminary data.</text>
</comment>
<accession>A0A5N1IVJ5</accession>
<dbReference type="EMBL" id="VTWT01000007">
    <property type="protein sequence ID" value="KAA9332020.1"/>
    <property type="molecule type" value="Genomic_DNA"/>
</dbReference>
<dbReference type="InterPro" id="IPR007353">
    <property type="entry name" value="DUF421"/>
</dbReference>
<dbReference type="PANTHER" id="PTHR34582:SF6">
    <property type="entry name" value="UPF0702 TRANSMEMBRANE PROTEIN YCAP"/>
    <property type="match status" value="1"/>
</dbReference>
<evidence type="ECO:0000256" key="5">
    <source>
        <dbReference type="ARBA" id="ARBA00022989"/>
    </source>
</evidence>
<dbReference type="AlphaFoldDB" id="A0A5N1IVJ5"/>
<keyword evidence="3" id="KW-1003">Cell membrane</keyword>
<protein>
    <submittedName>
        <fullName evidence="8">DUF421 domain-containing protein</fullName>
    </submittedName>
</protein>
<evidence type="ECO:0000256" key="3">
    <source>
        <dbReference type="ARBA" id="ARBA00022475"/>
    </source>
</evidence>
<sequence>MGLRAVIVFIAALIILRTGDRRVFGKNTALDIVMGIVLGSVLSRAITGNAPFGPALFTSVVLMGLHRITAYFAFHYPKFGKLVKGRELQLIKNGQFQEDALAQAKITRNDLEEATRQNSVENLQQVKDAFIERNGSISIIKAD</sequence>
<comment type="subcellular location">
    <subcellularLocation>
        <location evidence="1">Cell membrane</location>
        <topology evidence="1">Multi-pass membrane protein</topology>
    </subcellularLocation>
</comment>
<evidence type="ECO:0000256" key="4">
    <source>
        <dbReference type="ARBA" id="ARBA00022692"/>
    </source>
</evidence>
<keyword evidence="6" id="KW-0472">Membrane</keyword>
<gene>
    <name evidence="8" type="ORF">F0P94_14470</name>
</gene>
<comment type="similarity">
    <text evidence="2">Belongs to the UPF0702 family.</text>
</comment>
<dbReference type="Pfam" id="PF04239">
    <property type="entry name" value="DUF421"/>
    <property type="match status" value="1"/>
</dbReference>
<evidence type="ECO:0000313" key="8">
    <source>
        <dbReference type="EMBL" id="KAA9332020.1"/>
    </source>
</evidence>
<evidence type="ECO:0000256" key="2">
    <source>
        <dbReference type="ARBA" id="ARBA00006448"/>
    </source>
</evidence>
<keyword evidence="4" id="KW-0812">Transmembrane</keyword>
<dbReference type="Proteomes" id="UP000326570">
    <property type="component" value="Unassembled WGS sequence"/>
</dbReference>
<evidence type="ECO:0000256" key="1">
    <source>
        <dbReference type="ARBA" id="ARBA00004651"/>
    </source>
</evidence>
<name>A0A5N1IVJ5_9BACT</name>
<evidence type="ECO:0000259" key="7">
    <source>
        <dbReference type="Pfam" id="PF04239"/>
    </source>
</evidence>
<dbReference type="PANTHER" id="PTHR34582">
    <property type="entry name" value="UPF0702 TRANSMEMBRANE PROTEIN YCAP"/>
    <property type="match status" value="1"/>
</dbReference>
<organism evidence="8 9">
    <name type="scientific">Adhaeribacter soli</name>
    <dbReference type="NCBI Taxonomy" id="2607655"/>
    <lineage>
        <taxon>Bacteria</taxon>
        <taxon>Pseudomonadati</taxon>
        <taxon>Bacteroidota</taxon>
        <taxon>Cytophagia</taxon>
        <taxon>Cytophagales</taxon>
        <taxon>Hymenobacteraceae</taxon>
        <taxon>Adhaeribacter</taxon>
    </lineage>
</organism>
<evidence type="ECO:0000256" key="6">
    <source>
        <dbReference type="ARBA" id="ARBA00023136"/>
    </source>
</evidence>
<keyword evidence="5" id="KW-1133">Transmembrane helix</keyword>